<dbReference type="InterPro" id="IPR004839">
    <property type="entry name" value="Aminotransferase_I/II_large"/>
</dbReference>
<feature type="domain" description="Aminotransferase class I/classII large" evidence="4">
    <location>
        <begin position="36"/>
        <end position="362"/>
    </location>
</feature>
<dbReference type="Pfam" id="PF00155">
    <property type="entry name" value="Aminotran_1_2"/>
    <property type="match status" value="1"/>
</dbReference>
<dbReference type="PANTHER" id="PTHR13693:SF100">
    <property type="entry name" value="8-AMINO-7-OXONONANOATE SYNTHASE"/>
    <property type="match status" value="1"/>
</dbReference>
<dbReference type="Gene3D" id="3.40.640.10">
    <property type="entry name" value="Type I PLP-dependent aspartate aminotransferase-like (Major domain)"/>
    <property type="match status" value="1"/>
</dbReference>
<dbReference type="GO" id="GO:0030170">
    <property type="term" value="F:pyridoxal phosphate binding"/>
    <property type="evidence" value="ECO:0007669"/>
    <property type="project" value="InterPro"/>
</dbReference>
<dbReference type="STRING" id="1882918.BCY86_00040"/>
<dbReference type="OrthoDB" id="9807157at2"/>
<evidence type="ECO:0000256" key="2">
    <source>
        <dbReference type="ARBA" id="ARBA00022679"/>
    </source>
</evidence>
<dbReference type="Gene3D" id="3.90.1150.10">
    <property type="entry name" value="Aspartate Aminotransferase, domain 1"/>
    <property type="match status" value="1"/>
</dbReference>
<gene>
    <name evidence="5" type="ORF">BCY86_00040</name>
</gene>
<keyword evidence="3" id="KW-0663">Pyridoxal phosphate</keyword>
<dbReference type="GO" id="GO:0008710">
    <property type="term" value="F:8-amino-7-oxononanoate synthase activity"/>
    <property type="evidence" value="ECO:0007669"/>
    <property type="project" value="TreeGrafter"/>
</dbReference>
<dbReference type="InterPro" id="IPR050087">
    <property type="entry name" value="AON_synthase_class-II"/>
</dbReference>
<keyword evidence="6" id="KW-1185">Reference proteome</keyword>
<dbReference type="SUPFAM" id="SSF53383">
    <property type="entry name" value="PLP-dependent transferases"/>
    <property type="match status" value="1"/>
</dbReference>
<name>A0A1L6MUN9_9BACT</name>
<dbReference type="InterPro" id="IPR015421">
    <property type="entry name" value="PyrdxlP-dep_Trfase_major"/>
</dbReference>
<sequence>MKHSNTPPALFHLEEQLAVLASNHLLRQRSRRSNEKLFSFASNDYLGLASTLAHSSKRGAGASRLISSEQEELFLLENTLSHWLGVEDMLVFTSGYSAQLGTLSALATQEDLIVSDALIHASAIDGARLSKARIAVVPHLDREAIEHHLRHRCEKRAWVITESYFSMDADSPDLASLRKLCNAYGAALLVDEAHAIGVLGPEGKGLCAQANIRPDVLIGGFGKAFGNSGGFAAGCSTLIKWLWNKARSFVFSTGMSPCTATNILEAFRTFTNRPFLREKVLANATLFRAGLKRLELDVRGYGPIIPWVVGSSERALALAQHLSSKGIYVVAIRPPTVPPGTSRLRFTVTANHSENDLEWALRCIKESLACQLR</sequence>
<dbReference type="Proteomes" id="UP000185544">
    <property type="component" value="Chromosome"/>
</dbReference>
<dbReference type="KEGG" id="pabo:BCY86_00040"/>
<dbReference type="PANTHER" id="PTHR13693">
    <property type="entry name" value="CLASS II AMINOTRANSFERASE/8-AMINO-7-OXONONANOATE SYNTHASE"/>
    <property type="match status" value="1"/>
</dbReference>
<dbReference type="RefSeq" id="WP_075275873.1">
    <property type="nucleotide sequence ID" value="NZ_CP016908.1"/>
</dbReference>
<dbReference type="EMBL" id="CP016908">
    <property type="protein sequence ID" value="APR99239.1"/>
    <property type="molecule type" value="Genomic_DNA"/>
</dbReference>
<proteinExistence type="predicted"/>
<evidence type="ECO:0000313" key="6">
    <source>
        <dbReference type="Proteomes" id="UP000185544"/>
    </source>
</evidence>
<dbReference type="InterPro" id="IPR015424">
    <property type="entry name" value="PyrdxlP-dep_Trfase"/>
</dbReference>
<dbReference type="InterPro" id="IPR015422">
    <property type="entry name" value="PyrdxlP-dep_Trfase_small"/>
</dbReference>
<evidence type="ECO:0000256" key="1">
    <source>
        <dbReference type="ARBA" id="ARBA00001933"/>
    </source>
</evidence>
<dbReference type="AlphaFoldDB" id="A0A1L6MUN9"/>
<evidence type="ECO:0000256" key="3">
    <source>
        <dbReference type="ARBA" id="ARBA00022898"/>
    </source>
</evidence>
<accession>A0A1L6MUN9</accession>
<dbReference type="GO" id="GO:0009102">
    <property type="term" value="P:biotin biosynthetic process"/>
    <property type="evidence" value="ECO:0007669"/>
    <property type="project" value="TreeGrafter"/>
</dbReference>
<comment type="cofactor">
    <cofactor evidence="1">
        <name>pyridoxal 5'-phosphate</name>
        <dbReference type="ChEBI" id="CHEBI:597326"/>
    </cofactor>
</comment>
<reference evidence="5 6" key="1">
    <citation type="submission" date="2016-08" db="EMBL/GenBank/DDBJ databases">
        <title>Identification and validation of antigenic proteins from Pajaroellobacter abortibovis using de-novo genome sequence assembly and reverse vaccinology.</title>
        <authorList>
            <person name="Welly B.T."/>
            <person name="Miller M.R."/>
            <person name="Stott J.L."/>
            <person name="Blanchard M.T."/>
            <person name="Islas-Trejo A.D."/>
            <person name="O'Rourke S.M."/>
            <person name="Young A.E."/>
            <person name="Medrano J.F."/>
            <person name="Van Eenennaam A.L."/>
        </authorList>
    </citation>
    <scope>NUCLEOTIDE SEQUENCE [LARGE SCALE GENOMIC DNA]</scope>
    <source>
        <strain evidence="5 6">BTF92-0548A/99-0131</strain>
    </source>
</reference>
<evidence type="ECO:0000313" key="5">
    <source>
        <dbReference type="EMBL" id="APR99239.1"/>
    </source>
</evidence>
<protein>
    <recommendedName>
        <fullName evidence="4">Aminotransferase class I/classII large domain-containing protein</fullName>
    </recommendedName>
</protein>
<keyword evidence="2" id="KW-0808">Transferase</keyword>
<organism evidence="5 6">
    <name type="scientific">Pajaroellobacter abortibovis</name>
    <dbReference type="NCBI Taxonomy" id="1882918"/>
    <lineage>
        <taxon>Bacteria</taxon>
        <taxon>Pseudomonadati</taxon>
        <taxon>Myxococcota</taxon>
        <taxon>Polyangia</taxon>
        <taxon>Polyangiales</taxon>
        <taxon>Polyangiaceae</taxon>
    </lineage>
</organism>
<evidence type="ECO:0000259" key="4">
    <source>
        <dbReference type="Pfam" id="PF00155"/>
    </source>
</evidence>